<evidence type="ECO:0000313" key="2">
    <source>
        <dbReference type="Proteomes" id="UP000077671"/>
    </source>
</evidence>
<evidence type="ECO:0000313" key="1">
    <source>
        <dbReference type="EMBL" id="KAE8237339.1"/>
    </source>
</evidence>
<organism evidence="1 2">
    <name type="scientific">Tilletia caries</name>
    <name type="common">wheat bunt fungus</name>
    <dbReference type="NCBI Taxonomy" id="13290"/>
    <lineage>
        <taxon>Eukaryota</taxon>
        <taxon>Fungi</taxon>
        <taxon>Dikarya</taxon>
        <taxon>Basidiomycota</taxon>
        <taxon>Ustilaginomycotina</taxon>
        <taxon>Exobasidiomycetes</taxon>
        <taxon>Tilletiales</taxon>
        <taxon>Tilletiaceae</taxon>
        <taxon>Tilletia</taxon>
    </lineage>
</organism>
<comment type="caution">
    <text evidence="1">The sequence shown here is derived from an EMBL/GenBank/DDBJ whole genome shotgun (WGS) entry which is preliminary data.</text>
</comment>
<dbReference type="AlphaFoldDB" id="A0A8T8SCW3"/>
<protein>
    <submittedName>
        <fullName evidence="1">Uncharacterized protein</fullName>
    </submittedName>
</protein>
<reference evidence="1" key="1">
    <citation type="submission" date="2016-04" db="EMBL/GenBank/DDBJ databases">
        <authorList>
            <person name="Nguyen H.D."/>
            <person name="Kesanakurti P."/>
            <person name="Cullis J."/>
            <person name="Levesque C.A."/>
            <person name="Hambleton S."/>
        </authorList>
    </citation>
    <scope>NUCLEOTIDE SEQUENCE</scope>
    <source>
        <strain evidence="1">DAOMC 238032</strain>
    </source>
</reference>
<proteinExistence type="predicted"/>
<feature type="non-terminal residue" evidence="1">
    <location>
        <position position="52"/>
    </location>
</feature>
<gene>
    <name evidence="1" type="ORF">A4X03_0g9150</name>
</gene>
<dbReference type="Proteomes" id="UP000077671">
    <property type="component" value="Unassembled WGS sequence"/>
</dbReference>
<sequence length="52" mass="5894">MGKVSVTATSKLEKPKEFRADEDLPKDEFHYACKAWTRALADKGVDRKIVGR</sequence>
<name>A0A8T8SCW3_9BASI</name>
<accession>A0A8T8SCW3</accession>
<dbReference type="EMBL" id="LWDD02003360">
    <property type="protein sequence ID" value="KAE8237339.1"/>
    <property type="molecule type" value="Genomic_DNA"/>
</dbReference>
<reference evidence="1" key="2">
    <citation type="journal article" date="2019" name="IMA Fungus">
        <title>Genome sequencing and comparison of five Tilletia species to identify candidate genes for the detection of regulated species infecting wheat.</title>
        <authorList>
            <person name="Nguyen H.D.T."/>
            <person name="Sultana T."/>
            <person name="Kesanakurti P."/>
            <person name="Hambleton S."/>
        </authorList>
    </citation>
    <scope>NUCLEOTIDE SEQUENCE</scope>
    <source>
        <strain evidence="1">DAOMC 238032</strain>
    </source>
</reference>